<name>A0A6J4ITW1_9ACTN</name>
<feature type="compositionally biased region" description="Pro residues" evidence="1">
    <location>
        <begin position="88"/>
        <end position="102"/>
    </location>
</feature>
<feature type="compositionally biased region" description="Basic residues" evidence="1">
    <location>
        <begin position="17"/>
        <end position="31"/>
    </location>
</feature>
<dbReference type="EMBL" id="CADCTP010000212">
    <property type="protein sequence ID" value="CAA9259114.1"/>
    <property type="molecule type" value="Genomic_DNA"/>
</dbReference>
<feature type="compositionally biased region" description="Low complexity" evidence="1">
    <location>
        <begin position="64"/>
        <end position="87"/>
    </location>
</feature>
<feature type="region of interest" description="Disordered" evidence="1">
    <location>
        <begin position="1"/>
        <end position="33"/>
    </location>
</feature>
<gene>
    <name evidence="2" type="ORF">AVDCRST_MAG41-2946</name>
</gene>
<dbReference type="AlphaFoldDB" id="A0A6J4ITW1"/>
<sequence>WSGPWDPACRRTVAGGRRTRRRWPGRPRRDVRRAGDLVVAVCDSAHEELGPAPDRLHRSVPVRSGPTATSPSSGRTTSRPTGSTGSPPQSPATTPRPPGAPD</sequence>
<feature type="non-terminal residue" evidence="2">
    <location>
        <position position="1"/>
    </location>
</feature>
<evidence type="ECO:0000313" key="2">
    <source>
        <dbReference type="EMBL" id="CAA9259114.1"/>
    </source>
</evidence>
<organism evidence="2">
    <name type="scientific">uncultured Mycobacteriales bacterium</name>
    <dbReference type="NCBI Taxonomy" id="581187"/>
    <lineage>
        <taxon>Bacteria</taxon>
        <taxon>Bacillati</taxon>
        <taxon>Actinomycetota</taxon>
        <taxon>Actinomycetes</taxon>
        <taxon>Mycobacteriales</taxon>
        <taxon>environmental samples</taxon>
    </lineage>
</organism>
<feature type="compositionally biased region" description="Basic and acidic residues" evidence="1">
    <location>
        <begin position="46"/>
        <end position="57"/>
    </location>
</feature>
<reference evidence="2" key="1">
    <citation type="submission" date="2020-02" db="EMBL/GenBank/DDBJ databases">
        <authorList>
            <person name="Meier V. D."/>
        </authorList>
    </citation>
    <scope>NUCLEOTIDE SEQUENCE</scope>
    <source>
        <strain evidence="2">AVDCRST_MAG41</strain>
    </source>
</reference>
<proteinExistence type="predicted"/>
<accession>A0A6J4ITW1</accession>
<feature type="non-terminal residue" evidence="2">
    <location>
        <position position="102"/>
    </location>
</feature>
<evidence type="ECO:0000256" key="1">
    <source>
        <dbReference type="SAM" id="MobiDB-lite"/>
    </source>
</evidence>
<feature type="region of interest" description="Disordered" evidence="1">
    <location>
        <begin position="46"/>
        <end position="102"/>
    </location>
</feature>
<protein>
    <submittedName>
        <fullName evidence="2">Uncharacterized protein</fullName>
    </submittedName>
</protein>